<evidence type="ECO:0000313" key="2">
    <source>
        <dbReference type="EMBL" id="HIX81042.1"/>
    </source>
</evidence>
<protein>
    <recommendedName>
        <fullName evidence="4">ABC transporter substrate-binding protein</fullName>
    </recommendedName>
</protein>
<evidence type="ECO:0000256" key="1">
    <source>
        <dbReference type="SAM" id="SignalP"/>
    </source>
</evidence>
<dbReference type="Proteomes" id="UP000886724">
    <property type="component" value="Unassembled WGS sequence"/>
</dbReference>
<evidence type="ECO:0008006" key="4">
    <source>
        <dbReference type="Google" id="ProtNLM"/>
    </source>
</evidence>
<name>A0A9D2BML3_9FIRM</name>
<comment type="caution">
    <text evidence="2">The sequence shown here is derived from an EMBL/GenBank/DDBJ whole genome shotgun (WGS) entry which is preliminary data.</text>
</comment>
<reference evidence="2" key="2">
    <citation type="submission" date="2021-04" db="EMBL/GenBank/DDBJ databases">
        <authorList>
            <person name="Gilroy R."/>
        </authorList>
    </citation>
    <scope>NUCLEOTIDE SEQUENCE</scope>
    <source>
        <strain evidence="2">ChiGjej1B1-14440</strain>
    </source>
</reference>
<keyword evidence="1" id="KW-0732">Signal</keyword>
<feature type="signal peptide" evidence="1">
    <location>
        <begin position="1"/>
        <end position="22"/>
    </location>
</feature>
<dbReference type="PROSITE" id="PS51257">
    <property type="entry name" value="PROKAR_LIPOPROTEIN"/>
    <property type="match status" value="1"/>
</dbReference>
<dbReference type="Gene3D" id="3.40.190.10">
    <property type="entry name" value="Periplasmic binding protein-like II"/>
    <property type="match status" value="2"/>
</dbReference>
<proteinExistence type="predicted"/>
<accession>A0A9D2BML3</accession>
<organism evidence="2 3">
    <name type="scientific">Candidatus Erysipelatoclostridium merdavium</name>
    <dbReference type="NCBI Taxonomy" id="2838566"/>
    <lineage>
        <taxon>Bacteria</taxon>
        <taxon>Bacillati</taxon>
        <taxon>Bacillota</taxon>
        <taxon>Erysipelotrichia</taxon>
        <taxon>Erysipelotrichales</taxon>
        <taxon>Erysipelotrichales incertae sedis</taxon>
    </lineage>
</organism>
<reference evidence="2" key="1">
    <citation type="journal article" date="2021" name="PeerJ">
        <title>Extensive microbial diversity within the chicken gut microbiome revealed by metagenomics and culture.</title>
        <authorList>
            <person name="Gilroy R."/>
            <person name="Ravi A."/>
            <person name="Getino M."/>
            <person name="Pursley I."/>
            <person name="Horton D.L."/>
            <person name="Alikhan N.F."/>
            <person name="Baker D."/>
            <person name="Gharbi K."/>
            <person name="Hall N."/>
            <person name="Watson M."/>
            <person name="Adriaenssens E.M."/>
            <person name="Foster-Nyarko E."/>
            <person name="Jarju S."/>
            <person name="Secka A."/>
            <person name="Antonio M."/>
            <person name="Oren A."/>
            <person name="Chaudhuri R.R."/>
            <person name="La Ragione R."/>
            <person name="Hildebrand F."/>
            <person name="Pallen M.J."/>
        </authorList>
    </citation>
    <scope>NUCLEOTIDE SEQUENCE</scope>
    <source>
        <strain evidence="2">ChiGjej1B1-14440</strain>
    </source>
</reference>
<gene>
    <name evidence="2" type="ORF">H9980_03595</name>
</gene>
<dbReference type="AlphaFoldDB" id="A0A9D2BML3"/>
<feature type="chain" id="PRO_5039043281" description="ABC transporter substrate-binding protein" evidence="1">
    <location>
        <begin position="23"/>
        <end position="297"/>
    </location>
</feature>
<dbReference type="EMBL" id="DXET01000086">
    <property type="protein sequence ID" value="HIX81042.1"/>
    <property type="molecule type" value="Genomic_DNA"/>
</dbReference>
<evidence type="ECO:0000313" key="3">
    <source>
        <dbReference type="Proteomes" id="UP000886724"/>
    </source>
</evidence>
<sequence>MKKLFKYLLCFMMLTTVVGCSGGTNSSDESDTVNILCPVGAPSLAFVSEYENITENGKIDFVDGSDQLVAELSKDNSEYDIIVAPINLGAKLIASDQSDYRIQAVITWGNLYLVGTSKEALSQTGELALFGEGAVPQLIVEATNIETSLTPTYYQSATLVQQQLLAGNVQVGLLAEPLASATIAKAKQSGLELSIITDLQESYGEDGYPQAAIFVKEGKNYDSLFSKIDEFTNNGYDGLKEDLENIGIETLGLPSVDITVNSIERQNLHYRPASECAKQIEDFLKLYNIEYSDDMIV</sequence>